<dbReference type="NCBIfam" id="TIGR03928">
    <property type="entry name" value="T7_EssCb_Firm"/>
    <property type="match status" value="1"/>
</dbReference>
<dbReference type="InterPro" id="IPR023839">
    <property type="entry name" value="Firmicutes_EssC_C"/>
</dbReference>
<evidence type="ECO:0000259" key="7">
    <source>
        <dbReference type="PROSITE" id="PS50901"/>
    </source>
</evidence>
<dbReference type="Gene3D" id="3.40.50.300">
    <property type="entry name" value="P-loop containing nucleotide triphosphate hydrolases"/>
    <property type="match status" value="4"/>
</dbReference>
<dbReference type="GO" id="GO:0005524">
    <property type="term" value="F:ATP binding"/>
    <property type="evidence" value="ECO:0007669"/>
    <property type="project" value="UniProtKB-UniRule"/>
</dbReference>
<comment type="caution">
    <text evidence="8">The sequence shown here is derived from an EMBL/GenBank/DDBJ whole genome shotgun (WGS) entry which is preliminary data.</text>
</comment>
<dbReference type="PROSITE" id="PS50006">
    <property type="entry name" value="FHA_DOMAIN"/>
    <property type="match status" value="1"/>
</dbReference>
<evidence type="ECO:0000313" key="9">
    <source>
        <dbReference type="Proteomes" id="UP000759273"/>
    </source>
</evidence>
<keyword evidence="2 5" id="KW-0547">Nucleotide-binding</keyword>
<proteinExistence type="predicted"/>
<dbReference type="PANTHER" id="PTHR22683:SF1">
    <property type="entry name" value="TYPE VII SECRETION SYSTEM PROTEIN ESSC"/>
    <property type="match status" value="1"/>
</dbReference>
<dbReference type="Pfam" id="PF00498">
    <property type="entry name" value="FHA"/>
    <property type="match status" value="1"/>
</dbReference>
<sequence length="1442" mass="153190">MLTLLSVYSESARQDFLLPAAENVTLCARAERFGLGRDIALTLSAAGGWHFTGPCTASLRHAGVPYADQPLQEGDSLAYCLSGRVALVLLVRQQASPFAAYDRYRVRPGSIYIGSAADCGLQFTFSSGGQQYITQYHAELRFDGTSFGIYDRSRNGVFVNGRRVRGSAALAFGDEVDIWGLSLVILNGGLAVRRTPGLTVAPGVLTPGDQPAVPLGAALSQTVCHRAPRSLAPLAAAPITPEAAPAGDAGFLSAILPGRRAEQQTAHTAWLARVAAQLQDRCDANTRVMHAQYPSAAHCLQDALAGRHLWQRNPAQADFLTCRAGLGDVPSGAALALPADAPAELYELQKKYAVLHNAPVALDLAREPLVGLVGGPNRAGAWTMLQSLAAQLAVQCCYTDVKFAFLLRADAADRGDFCRWLPHVRAENGLRLAACGREEARTVCAALATALRVPDRPHYVVFVEETALLAGESLAAALLAPAANSGVTAVFLVDTAAELPNACGCILEQTTSGAGVLRVHGITVPLAALDAADPAQLDAAVRRLARTVVSDAPAAQALPERVDFFALYGVHSPAELRAADRWQAARPWETLSVPIGVAADGLCALDAHEQAHGPHGLVAGTTGSAKSETLQTYILSLAVAFSPADAAFFLIDYKGGGMANLFAGLPHVQGAVSNLSGALVRRAMAAIESEIRRRQRIFERCSVNSINQYTPLCKNGEADTPVPHLFIIVDEFAELKREQPEFMRKLISVAQVGRSLGVHLILATQRPAGNVDENILSNTRFRLCLRVQDKQNSMEVLHRPDAAALTGAGRGYLQVGSDEVFTLFQSGWSGAPAAQTASLAKRIDTTGRPVQPAAKAAPAPGAATQLSATVDYLRTEAERLHLPALPPLWLPPLPARLVLPAAPQWPEQPARWELSATVGRIDDPENQCQLPLVVNFTAGGHHALVGAPGSGKSTFVETLLHALARRYTPDALNIYALDCTSRRTAAFAACPQVGAVLDATDLSRVGRLFALLDGLLTERQTRLQGGNYAQYVAAHDVRGCPAVLLVVEDIAAFRERTACAYDDALLRLAREGAACGIYLFVTGSGFGMQDIPARLADALRTVLVLELPDRARYGETLRCRMPQGLPAEAAPGRGLTVLGGRVVEFQTALAVDAPDDYARADALRRESEALRTAWPGRPARRVPGIPAAPTWRDLTAHEDYAAIQAAGACLPFGYDLETAALWGVDLQTTFCFAAAGRAGSGRENALKILMRSAAAQKARIFVLSSKNDGLHAEADALGAEYATGADAVQTLLATTIGPEFGRRSQLQKTLPGDPDARWAAMRQEPLWLVVLPDLTDLLRLQTPAGRYCQAVLVNLISRGAGNHIVFAAALDPADAPDSEAYRAFARHCTGVWLGGGAAQQTLWDFAPLPYRELAAPEKPGVGLVPPAAGHGCQKILIPQAKG</sequence>
<dbReference type="SUPFAM" id="SSF52540">
    <property type="entry name" value="P-loop containing nucleoside triphosphate hydrolases"/>
    <property type="match status" value="2"/>
</dbReference>
<dbReference type="GO" id="GO:0003723">
    <property type="term" value="F:RNA binding"/>
    <property type="evidence" value="ECO:0007669"/>
    <property type="project" value="UniProtKB-KW"/>
</dbReference>
<dbReference type="InterPro" id="IPR027417">
    <property type="entry name" value="P-loop_NTPase"/>
</dbReference>
<dbReference type="CDD" id="cd01127">
    <property type="entry name" value="TrwB_TraG_TraD_VirD4"/>
    <property type="match status" value="1"/>
</dbReference>
<dbReference type="EMBL" id="JAGZGG010000029">
    <property type="protein sequence ID" value="MBS5333084.1"/>
    <property type="molecule type" value="Genomic_DNA"/>
</dbReference>
<keyword evidence="4" id="KW-0694">RNA-binding</keyword>
<dbReference type="PROSITE" id="PS50901">
    <property type="entry name" value="FTSK"/>
    <property type="match status" value="2"/>
</dbReference>
<name>A0A943DDY6_9FIRM</name>
<keyword evidence="1" id="KW-0677">Repeat</keyword>
<dbReference type="InterPro" id="IPR050206">
    <property type="entry name" value="FtsK/SpoIIIE/SftA"/>
</dbReference>
<evidence type="ECO:0000256" key="2">
    <source>
        <dbReference type="ARBA" id="ARBA00022741"/>
    </source>
</evidence>
<feature type="binding site" evidence="5">
    <location>
        <begin position="620"/>
        <end position="627"/>
    </location>
    <ligand>
        <name>ATP</name>
        <dbReference type="ChEBI" id="CHEBI:30616"/>
    </ligand>
</feature>
<dbReference type="InterPro" id="IPR003593">
    <property type="entry name" value="AAA+_ATPase"/>
</dbReference>
<evidence type="ECO:0000256" key="4">
    <source>
        <dbReference type="PROSITE-ProRule" id="PRU00182"/>
    </source>
</evidence>
<reference evidence="8" key="1">
    <citation type="submission" date="2021-02" db="EMBL/GenBank/DDBJ databases">
        <title>Infant gut strain persistence is associated with maternal origin, phylogeny, and functional potential including surface adhesion and iron acquisition.</title>
        <authorList>
            <person name="Lou Y.C."/>
        </authorList>
    </citation>
    <scope>NUCLEOTIDE SEQUENCE</scope>
    <source>
        <strain evidence="8">L3_101_000M1_dasL3_101_000M1_concoct_87</strain>
    </source>
</reference>
<evidence type="ECO:0000256" key="1">
    <source>
        <dbReference type="ARBA" id="ARBA00022737"/>
    </source>
</evidence>
<evidence type="ECO:0000256" key="3">
    <source>
        <dbReference type="ARBA" id="ARBA00022840"/>
    </source>
</evidence>
<keyword evidence="3 5" id="KW-0067">ATP-binding</keyword>
<dbReference type="InterPro" id="IPR000253">
    <property type="entry name" value="FHA_dom"/>
</dbReference>
<dbReference type="SMART" id="SM00382">
    <property type="entry name" value="AAA"/>
    <property type="match status" value="2"/>
</dbReference>
<dbReference type="InterPro" id="IPR008984">
    <property type="entry name" value="SMAD_FHA_dom_sf"/>
</dbReference>
<dbReference type="InterPro" id="IPR002543">
    <property type="entry name" value="FtsK_dom"/>
</dbReference>
<evidence type="ECO:0000259" key="6">
    <source>
        <dbReference type="PROSITE" id="PS50006"/>
    </source>
</evidence>
<feature type="binding site" evidence="5">
    <location>
        <begin position="946"/>
        <end position="953"/>
    </location>
    <ligand>
        <name>ATP</name>
        <dbReference type="ChEBI" id="CHEBI:30616"/>
    </ligand>
</feature>
<gene>
    <name evidence="8" type="primary">essC</name>
    <name evidence="8" type="ORF">KHY36_11230</name>
</gene>
<accession>A0A943DDY6</accession>
<dbReference type="GO" id="GO:0003677">
    <property type="term" value="F:DNA binding"/>
    <property type="evidence" value="ECO:0007669"/>
    <property type="project" value="InterPro"/>
</dbReference>
<protein>
    <submittedName>
        <fullName evidence="8">Type VII secretion protein EssC</fullName>
    </submittedName>
</protein>
<dbReference type="Proteomes" id="UP000759273">
    <property type="component" value="Unassembled WGS sequence"/>
</dbReference>
<dbReference type="SMART" id="SM00240">
    <property type="entry name" value="FHA"/>
    <property type="match status" value="1"/>
</dbReference>
<dbReference type="Pfam" id="PF01580">
    <property type="entry name" value="FtsK_SpoIIIE"/>
    <property type="match status" value="2"/>
</dbReference>
<evidence type="ECO:0000313" key="8">
    <source>
        <dbReference type="EMBL" id="MBS5333084.1"/>
    </source>
</evidence>
<feature type="domain" description="FtsK" evidence="7">
    <location>
        <begin position="929"/>
        <end position="1114"/>
    </location>
</feature>
<organism evidence="8 9">
    <name type="scientific">Subdoligranulum variabile</name>
    <dbReference type="NCBI Taxonomy" id="214851"/>
    <lineage>
        <taxon>Bacteria</taxon>
        <taxon>Bacillati</taxon>
        <taxon>Bacillota</taxon>
        <taxon>Clostridia</taxon>
        <taxon>Eubacteriales</taxon>
        <taxon>Oscillospiraceae</taxon>
        <taxon>Subdoligranulum</taxon>
    </lineage>
</organism>
<dbReference type="SUPFAM" id="SSF49879">
    <property type="entry name" value="SMAD/FHA domain"/>
    <property type="match status" value="1"/>
</dbReference>
<dbReference type="PANTHER" id="PTHR22683">
    <property type="entry name" value="SPORULATION PROTEIN RELATED"/>
    <property type="match status" value="1"/>
</dbReference>
<feature type="domain" description="FtsK" evidence="7">
    <location>
        <begin position="599"/>
        <end position="794"/>
    </location>
</feature>
<dbReference type="PROSITE" id="PS50889">
    <property type="entry name" value="S4"/>
    <property type="match status" value="1"/>
</dbReference>
<dbReference type="Gene3D" id="2.60.200.20">
    <property type="match status" value="1"/>
</dbReference>
<evidence type="ECO:0000256" key="5">
    <source>
        <dbReference type="PROSITE-ProRule" id="PRU00289"/>
    </source>
</evidence>
<dbReference type="GO" id="GO:0016020">
    <property type="term" value="C:membrane"/>
    <property type="evidence" value="ECO:0007669"/>
    <property type="project" value="UniProtKB-SubCell"/>
</dbReference>
<dbReference type="CDD" id="cd00060">
    <property type="entry name" value="FHA"/>
    <property type="match status" value="1"/>
</dbReference>
<feature type="domain" description="FHA" evidence="6">
    <location>
        <begin position="111"/>
        <end position="164"/>
    </location>
</feature>